<evidence type="ECO:0000256" key="4">
    <source>
        <dbReference type="ARBA" id="ARBA00023034"/>
    </source>
</evidence>
<feature type="region of interest" description="Disordered" evidence="7">
    <location>
        <begin position="1"/>
        <end position="98"/>
    </location>
</feature>
<dbReference type="EMBL" id="KK118973">
    <property type="protein sequence ID" value="KFM74305.1"/>
    <property type="molecule type" value="Genomic_DNA"/>
</dbReference>
<evidence type="ECO:0000256" key="7">
    <source>
        <dbReference type="SAM" id="MobiDB-lite"/>
    </source>
</evidence>
<dbReference type="STRING" id="407821.A0A087UAB6"/>
<evidence type="ECO:0000256" key="8">
    <source>
        <dbReference type="SAM" id="Phobius"/>
    </source>
</evidence>
<dbReference type="AlphaFoldDB" id="A0A087UAB6"/>
<keyword evidence="4 6" id="KW-0333">Golgi apparatus</keyword>
<dbReference type="GO" id="GO:0005901">
    <property type="term" value="C:caveola"/>
    <property type="evidence" value="ECO:0007669"/>
    <property type="project" value="UniProtKB-SubCell"/>
</dbReference>
<feature type="non-terminal residue" evidence="9">
    <location>
        <position position="231"/>
    </location>
</feature>
<feature type="compositionally biased region" description="Basic residues" evidence="7">
    <location>
        <begin position="76"/>
        <end position="95"/>
    </location>
</feature>
<sequence length="231" mass="26098">MEGTKDKSSRSSSKINLNESSVPLLEDEVTLKEGESKVNIEMDTRSFENEKEDSGKEKDEEADGKNSESKEDKDAKKKAKKEKKKEKKEKPHKRTSSLAEKLTAGLNLLDRDDKNVNDHVNIVFEDVLAEPAANHGFDAIWRLAFVVFSGTKLWVYRILAAILAIPCGFVWGVIFSLLTLLNVWVISPSLRTFDVFLHILHRVWSGIVRTLLDPIFQSIGQVCSNINIRNT</sequence>
<feature type="compositionally biased region" description="Basic and acidic residues" evidence="7">
    <location>
        <begin position="29"/>
        <end position="75"/>
    </location>
</feature>
<keyword evidence="10" id="KW-1185">Reference proteome</keyword>
<gene>
    <name evidence="9" type="ORF">X975_20653</name>
</gene>
<comment type="subcellular location">
    <subcellularLocation>
        <location evidence="1 6">Cell membrane</location>
        <topology evidence="1 6">Peripheral membrane protein</topology>
    </subcellularLocation>
    <subcellularLocation>
        <location evidence="6">Golgi apparatus membrane</location>
        <topology evidence="6">Peripheral membrane protein</topology>
    </subcellularLocation>
    <subcellularLocation>
        <location evidence="6">Membrane</location>
        <location evidence="6">Caveola</location>
        <topology evidence="6">Peripheral membrane protein</topology>
    </subcellularLocation>
</comment>
<proteinExistence type="inferred from homology"/>
<evidence type="ECO:0000313" key="10">
    <source>
        <dbReference type="Proteomes" id="UP000054359"/>
    </source>
</evidence>
<dbReference type="PANTHER" id="PTHR10844:SF28">
    <property type="entry name" value="CAVEOLIN"/>
    <property type="match status" value="1"/>
</dbReference>
<feature type="transmembrane region" description="Helical" evidence="8">
    <location>
        <begin position="158"/>
        <end position="186"/>
    </location>
</feature>
<keyword evidence="8" id="KW-1133">Transmembrane helix</keyword>
<evidence type="ECO:0000256" key="5">
    <source>
        <dbReference type="ARBA" id="ARBA00023136"/>
    </source>
</evidence>
<organism evidence="9 10">
    <name type="scientific">Stegodyphus mimosarum</name>
    <name type="common">African social velvet spider</name>
    <dbReference type="NCBI Taxonomy" id="407821"/>
    <lineage>
        <taxon>Eukaryota</taxon>
        <taxon>Metazoa</taxon>
        <taxon>Ecdysozoa</taxon>
        <taxon>Arthropoda</taxon>
        <taxon>Chelicerata</taxon>
        <taxon>Arachnida</taxon>
        <taxon>Araneae</taxon>
        <taxon>Araneomorphae</taxon>
        <taxon>Entelegynae</taxon>
        <taxon>Eresoidea</taxon>
        <taxon>Eresidae</taxon>
        <taxon>Stegodyphus</taxon>
    </lineage>
</organism>
<dbReference type="OrthoDB" id="5917823at2759"/>
<keyword evidence="8" id="KW-0812">Transmembrane</keyword>
<evidence type="ECO:0000256" key="1">
    <source>
        <dbReference type="ARBA" id="ARBA00004202"/>
    </source>
</evidence>
<feature type="compositionally biased region" description="Polar residues" evidence="7">
    <location>
        <begin position="10"/>
        <end position="21"/>
    </location>
</feature>
<dbReference type="Pfam" id="PF01146">
    <property type="entry name" value="Caveolin"/>
    <property type="match status" value="1"/>
</dbReference>
<reference evidence="9 10" key="1">
    <citation type="submission" date="2013-11" db="EMBL/GenBank/DDBJ databases">
        <title>Genome sequencing of Stegodyphus mimosarum.</title>
        <authorList>
            <person name="Bechsgaard J."/>
        </authorList>
    </citation>
    <scope>NUCLEOTIDE SEQUENCE [LARGE SCALE GENOMIC DNA]</scope>
</reference>
<evidence type="ECO:0000256" key="6">
    <source>
        <dbReference type="RuleBase" id="RU000680"/>
    </source>
</evidence>
<evidence type="ECO:0000313" key="9">
    <source>
        <dbReference type="EMBL" id="KFM74305.1"/>
    </source>
</evidence>
<evidence type="ECO:0000256" key="3">
    <source>
        <dbReference type="ARBA" id="ARBA00022475"/>
    </source>
</evidence>
<dbReference type="PANTHER" id="PTHR10844">
    <property type="entry name" value="CAVEOLIN"/>
    <property type="match status" value="1"/>
</dbReference>
<dbReference type="GO" id="GO:0000139">
    <property type="term" value="C:Golgi membrane"/>
    <property type="evidence" value="ECO:0007669"/>
    <property type="project" value="UniProtKB-SubCell"/>
</dbReference>
<keyword evidence="3 6" id="KW-1003">Cell membrane</keyword>
<name>A0A087UAB6_STEMI</name>
<dbReference type="OMA" id="NVFACVP"/>
<dbReference type="GO" id="GO:0070836">
    <property type="term" value="P:caveola assembly"/>
    <property type="evidence" value="ECO:0007669"/>
    <property type="project" value="InterPro"/>
</dbReference>
<evidence type="ECO:0000256" key="2">
    <source>
        <dbReference type="ARBA" id="ARBA00010988"/>
    </source>
</evidence>
<accession>A0A087UAB6</accession>
<dbReference type="GO" id="GO:0060090">
    <property type="term" value="F:molecular adaptor activity"/>
    <property type="evidence" value="ECO:0007669"/>
    <property type="project" value="TreeGrafter"/>
</dbReference>
<comment type="similarity">
    <text evidence="2 6">Belongs to the caveolin family.</text>
</comment>
<comment type="function">
    <text evidence="6">May act as a scaffolding protein within caveolar membranes. Interacts directly with G-protein alpha subunits and can functionally regulate their activity.</text>
</comment>
<dbReference type="InterPro" id="IPR001612">
    <property type="entry name" value="Caveolin"/>
</dbReference>
<dbReference type="Proteomes" id="UP000054359">
    <property type="component" value="Unassembled WGS sequence"/>
</dbReference>
<keyword evidence="5 6" id="KW-0472">Membrane</keyword>
<protein>
    <recommendedName>
        <fullName evidence="6">Caveolin</fullName>
    </recommendedName>
</protein>